<sequence length="72" mass="8341">MVLVIMDQMRRLIRSAHPFSRKSNVEIIQSERTRTECNIRGSMGAAGARPLALPRRAGLFPPFHHRRTRLKF</sequence>
<evidence type="ECO:0000313" key="1">
    <source>
        <dbReference type="EMBL" id="QIS34370.1"/>
    </source>
</evidence>
<keyword evidence="1" id="KW-0614">Plasmid</keyword>
<name>A0A6H0A5J9_9ENTR</name>
<proteinExistence type="predicted"/>
<accession>A0A6H0A5J9</accession>
<geneLocation type="plasmid" evidence="1">
    <name>pG426-FII</name>
</geneLocation>
<protein>
    <submittedName>
        <fullName evidence="1">Uncharacterized protein</fullName>
    </submittedName>
</protein>
<reference evidence="1" key="1">
    <citation type="submission" date="2019-12" db="EMBL/GenBank/DDBJ databases">
        <title>Compelete sequence of Tn6502.</title>
        <authorList>
            <person name="Zhou D."/>
        </authorList>
    </citation>
    <scope>NUCLEOTIDE SEQUENCE</scope>
    <source>
        <strain evidence="1">G426</strain>
        <plasmid evidence="1">pG426-FII</plasmid>
    </source>
</reference>
<dbReference type="AlphaFoldDB" id="A0A6H0A5J9"/>
<dbReference type="EMBL" id="MN842294">
    <property type="protein sequence ID" value="QIS34370.1"/>
    <property type="molecule type" value="Genomic_DNA"/>
</dbReference>
<organism evidence="1">
    <name type="scientific">Leclercia adecarboxylata</name>
    <dbReference type="NCBI Taxonomy" id="83655"/>
    <lineage>
        <taxon>Bacteria</taxon>
        <taxon>Pseudomonadati</taxon>
        <taxon>Pseudomonadota</taxon>
        <taxon>Gammaproteobacteria</taxon>
        <taxon>Enterobacterales</taxon>
        <taxon>Enterobacteriaceae</taxon>
        <taxon>Leclercia</taxon>
    </lineage>
</organism>